<feature type="domain" description="SMP-30/Gluconolactonase/LRE-like region" evidence="4">
    <location>
        <begin position="22"/>
        <end position="268"/>
    </location>
</feature>
<dbReference type="InterPro" id="IPR011042">
    <property type="entry name" value="6-blade_b-propeller_TolB-like"/>
</dbReference>
<feature type="active site" description="Proton donor/acceptor" evidence="2">
    <location>
        <position position="214"/>
    </location>
</feature>
<feature type="binding site" evidence="3">
    <location>
        <position position="165"/>
    </location>
    <ligand>
        <name>a divalent metal cation</name>
        <dbReference type="ChEBI" id="CHEBI:60240"/>
    </ligand>
</feature>
<evidence type="ECO:0000259" key="4">
    <source>
        <dbReference type="Pfam" id="PF08450"/>
    </source>
</evidence>
<protein>
    <submittedName>
        <fullName evidence="5">Regucalcin</fullName>
    </submittedName>
</protein>
<dbReference type="GO" id="GO:0004341">
    <property type="term" value="F:gluconolactonase activity"/>
    <property type="evidence" value="ECO:0007669"/>
    <property type="project" value="TreeGrafter"/>
</dbReference>
<dbReference type="EMBL" id="JAGMUV010000005">
    <property type="protein sequence ID" value="KAH7155970.1"/>
    <property type="molecule type" value="Genomic_DNA"/>
</dbReference>
<dbReference type="GO" id="GO:0005509">
    <property type="term" value="F:calcium ion binding"/>
    <property type="evidence" value="ECO:0007669"/>
    <property type="project" value="TreeGrafter"/>
</dbReference>
<dbReference type="SUPFAM" id="SSF63829">
    <property type="entry name" value="Calcium-dependent phosphotriesterase"/>
    <property type="match status" value="1"/>
</dbReference>
<comment type="caution">
    <text evidence="5">The sequence shown here is derived from an EMBL/GenBank/DDBJ whole genome shotgun (WGS) entry which is preliminary data.</text>
</comment>
<gene>
    <name evidence="5" type="ORF">EDB81DRAFT_756487</name>
</gene>
<sequence length="303" mass="32952">MPADELQHWAVAEPYLNLHCQLGEGPYYERNTHSIRFVDIEKKQLHTVSLAKGPSSVSSVTLDETISVTADIEGYDASRKILAGLKSGIAMLDREAGTYEYLARSEAATNPRVRSNDGAVDPTGKFWLGAMTDFIPGGAQPEGSLSRFSGSSPGQLVLSDLTIPNSIGWSLDNKTMYFVRTTTRQILAFDFSLSDSNISNKRVMYAHAGSGYPDGFRVDVQGNIWLAIYGEGRVLRISPNGKVSGDIALPTRNVTCVEFGGTELFITTGEDEDGDAESRELGGALFRLDVGITGRTHFLFKPT</sequence>
<dbReference type="AlphaFoldDB" id="A0A9P9JCX7"/>
<dbReference type="InterPro" id="IPR013658">
    <property type="entry name" value="SGL"/>
</dbReference>
<comment type="similarity">
    <text evidence="1">Belongs to the SMP-30/CGR1 family.</text>
</comment>
<dbReference type="Gene3D" id="2.120.10.30">
    <property type="entry name" value="TolB, C-terminal domain"/>
    <property type="match status" value="1"/>
</dbReference>
<evidence type="ECO:0000256" key="3">
    <source>
        <dbReference type="PIRSR" id="PIRSR605511-2"/>
    </source>
</evidence>
<keyword evidence="3" id="KW-0479">Metal-binding</keyword>
<evidence type="ECO:0000313" key="6">
    <source>
        <dbReference type="Proteomes" id="UP000738349"/>
    </source>
</evidence>
<dbReference type="OrthoDB" id="423498at2759"/>
<accession>A0A9P9JCX7</accession>
<dbReference type="PANTHER" id="PTHR10907">
    <property type="entry name" value="REGUCALCIN"/>
    <property type="match status" value="1"/>
</dbReference>
<evidence type="ECO:0000256" key="2">
    <source>
        <dbReference type="PIRSR" id="PIRSR605511-1"/>
    </source>
</evidence>
<dbReference type="PRINTS" id="PR01790">
    <property type="entry name" value="SMP30FAMILY"/>
</dbReference>
<comment type="cofactor">
    <cofactor evidence="3">
        <name>Zn(2+)</name>
        <dbReference type="ChEBI" id="CHEBI:29105"/>
    </cofactor>
    <text evidence="3">Binds 1 divalent metal cation per subunit.</text>
</comment>
<reference evidence="5" key="1">
    <citation type="journal article" date="2021" name="Nat. Commun.">
        <title>Genetic determinants of endophytism in the Arabidopsis root mycobiome.</title>
        <authorList>
            <person name="Mesny F."/>
            <person name="Miyauchi S."/>
            <person name="Thiergart T."/>
            <person name="Pickel B."/>
            <person name="Atanasova L."/>
            <person name="Karlsson M."/>
            <person name="Huettel B."/>
            <person name="Barry K.W."/>
            <person name="Haridas S."/>
            <person name="Chen C."/>
            <person name="Bauer D."/>
            <person name="Andreopoulos W."/>
            <person name="Pangilinan J."/>
            <person name="LaButti K."/>
            <person name="Riley R."/>
            <person name="Lipzen A."/>
            <person name="Clum A."/>
            <person name="Drula E."/>
            <person name="Henrissat B."/>
            <person name="Kohler A."/>
            <person name="Grigoriev I.V."/>
            <person name="Martin F.M."/>
            <person name="Hacquard S."/>
        </authorList>
    </citation>
    <scope>NUCLEOTIDE SEQUENCE</scope>
    <source>
        <strain evidence="5">MPI-CAGE-AT-0147</strain>
    </source>
</reference>
<feature type="binding site" evidence="3">
    <location>
        <position position="114"/>
    </location>
    <ligand>
        <name>substrate</name>
    </ligand>
</feature>
<organism evidence="5 6">
    <name type="scientific">Dactylonectria macrodidyma</name>
    <dbReference type="NCBI Taxonomy" id="307937"/>
    <lineage>
        <taxon>Eukaryota</taxon>
        <taxon>Fungi</taxon>
        <taxon>Dikarya</taxon>
        <taxon>Ascomycota</taxon>
        <taxon>Pezizomycotina</taxon>
        <taxon>Sordariomycetes</taxon>
        <taxon>Hypocreomycetidae</taxon>
        <taxon>Hypocreales</taxon>
        <taxon>Nectriaceae</taxon>
        <taxon>Dactylonectria</taxon>
    </lineage>
</organism>
<feature type="binding site" evidence="3">
    <location>
        <position position="116"/>
    </location>
    <ligand>
        <name>substrate</name>
    </ligand>
</feature>
<feature type="binding site" evidence="3">
    <location>
        <position position="214"/>
    </location>
    <ligand>
        <name>a divalent metal cation</name>
        <dbReference type="ChEBI" id="CHEBI:60240"/>
    </ligand>
</feature>
<dbReference type="Proteomes" id="UP000738349">
    <property type="component" value="Unassembled WGS sequence"/>
</dbReference>
<name>A0A9P9JCX7_9HYPO</name>
<evidence type="ECO:0000313" key="5">
    <source>
        <dbReference type="EMBL" id="KAH7155970.1"/>
    </source>
</evidence>
<proteinExistence type="inferred from homology"/>
<evidence type="ECO:0000256" key="1">
    <source>
        <dbReference type="ARBA" id="ARBA00008853"/>
    </source>
</evidence>
<dbReference type="InterPro" id="IPR005511">
    <property type="entry name" value="SMP-30"/>
</dbReference>
<keyword evidence="6" id="KW-1185">Reference proteome</keyword>
<dbReference type="Pfam" id="PF08450">
    <property type="entry name" value="SGL"/>
    <property type="match status" value="1"/>
</dbReference>
<keyword evidence="3" id="KW-0862">Zinc</keyword>
<dbReference type="PANTHER" id="PTHR10907:SF47">
    <property type="entry name" value="REGUCALCIN"/>
    <property type="match status" value="1"/>
</dbReference>
<feature type="binding site" evidence="3">
    <location>
        <position position="24"/>
    </location>
    <ligand>
        <name>a divalent metal cation</name>
        <dbReference type="ChEBI" id="CHEBI:60240"/>
    </ligand>
</feature>